<feature type="domain" description="FAD-binding PCMH-type" evidence="18">
    <location>
        <begin position="595"/>
        <end position="774"/>
    </location>
</feature>
<comment type="caution">
    <text evidence="19">The sequence shown here is derived from an EMBL/GenBank/DDBJ whole genome shotgun (WGS) entry which is preliminary data.</text>
</comment>
<dbReference type="InterPro" id="IPR016166">
    <property type="entry name" value="FAD-bd_PCMH"/>
</dbReference>
<accession>A0A812B3T4</accession>
<dbReference type="Proteomes" id="UP000597762">
    <property type="component" value="Unassembled WGS sequence"/>
</dbReference>
<dbReference type="PROSITE" id="PS50175">
    <property type="entry name" value="ASP_PROT_RETROV"/>
    <property type="match status" value="1"/>
</dbReference>
<comment type="catalytic activity">
    <reaction evidence="15">
        <text>(R)-malate + A = oxaloacetate + AH2</text>
        <dbReference type="Rhea" id="RHEA:67460"/>
        <dbReference type="ChEBI" id="CHEBI:13193"/>
        <dbReference type="ChEBI" id="CHEBI:15588"/>
        <dbReference type="ChEBI" id="CHEBI:16452"/>
        <dbReference type="ChEBI" id="CHEBI:17499"/>
    </reaction>
    <physiologicalReaction direction="left-to-right" evidence="15">
        <dbReference type="Rhea" id="RHEA:67461"/>
    </physiologicalReaction>
</comment>
<dbReference type="InterPro" id="IPR016171">
    <property type="entry name" value="Vanillyl_alc_oxidase_C-sub2"/>
</dbReference>
<dbReference type="InterPro" id="IPR006094">
    <property type="entry name" value="Oxid_FAD_bind_N"/>
</dbReference>
<dbReference type="EMBL" id="CAHIKZ030000335">
    <property type="protein sequence ID" value="CAE1169042.1"/>
    <property type="molecule type" value="Genomic_DNA"/>
</dbReference>
<dbReference type="InterPro" id="IPR016169">
    <property type="entry name" value="FAD-bd_PCMH_sub2"/>
</dbReference>
<feature type="compositionally biased region" description="Low complexity" evidence="16">
    <location>
        <begin position="488"/>
        <end position="497"/>
    </location>
</feature>
<protein>
    <recommendedName>
        <fullName evidence="13">D-2-hydroxyglutarate dehydrogenase, mitochondrial</fullName>
        <ecNumber evidence="12">1.1.99.39</ecNumber>
    </recommendedName>
</protein>
<evidence type="ECO:0000256" key="6">
    <source>
        <dbReference type="ARBA" id="ARBA00022801"/>
    </source>
</evidence>
<comment type="function">
    <text evidence="14">Catalyzes the oxidation of D-2-hydroxyglutarate (D-2-HG) to alpha-ketoglutarate. Also catalyzes the oxidation of other D-2-hydroxyacids, such as D-malate (D-MAL) and D-lactate (D-LAC). Exhibits high activities towards D-2-HG and D-MAL but a very weak activity towards D-LAC.</text>
</comment>
<dbReference type="Pfam" id="PF01565">
    <property type="entry name" value="FAD_binding_4"/>
    <property type="match status" value="1"/>
</dbReference>
<dbReference type="InterPro" id="IPR004113">
    <property type="entry name" value="FAD-bd_oxidored_4_C"/>
</dbReference>
<evidence type="ECO:0000259" key="17">
    <source>
        <dbReference type="PROSITE" id="PS50175"/>
    </source>
</evidence>
<dbReference type="FunFam" id="3.30.465.10:FF:000053">
    <property type="entry name" value="D-lactate dehydrogenase (Cytochrome), putative"/>
    <property type="match status" value="1"/>
</dbReference>
<dbReference type="CDD" id="cd01647">
    <property type="entry name" value="RT_LTR"/>
    <property type="match status" value="1"/>
</dbReference>
<proteinExistence type="inferred from homology"/>
<dbReference type="Pfam" id="PF00078">
    <property type="entry name" value="RVT_1"/>
    <property type="match status" value="1"/>
</dbReference>
<dbReference type="SUPFAM" id="SSF50630">
    <property type="entry name" value="Acid proteases"/>
    <property type="match status" value="1"/>
</dbReference>
<keyword evidence="9" id="KW-0809">Transit peptide</keyword>
<keyword evidence="11" id="KW-0496">Mitochondrion</keyword>
<dbReference type="InterPro" id="IPR036318">
    <property type="entry name" value="FAD-bd_PCMH-like_sf"/>
</dbReference>
<keyword evidence="20" id="KW-1185">Reference proteome</keyword>
<gene>
    <name evidence="19" type="ORF">SPHA_10396</name>
</gene>
<sequence length="1020" mass="113540">MQSLFGSNTISETVLKQMWLDKLQPDVVRILAALTDEVDIQKLGTIADKISDTTPTRQVSSISPSDDLTPDFNQKLQLLTSEIQKLSLRLDEIQNRSTRSRVHRHVALVEVNMVVAGTMRCLARARKCQPPCAFRNTFPTDVQTNWPAWQPLEALAARVDNRNRLFYIRDRNSNLDILVDTGAQISVVQFKNCDESTLSPMEALLNLQTANSTSISTYGERVMSLNIGLRREFVWTFTVSDVEMPILGVDFLAHFDLSVDLSSRTLTDARTNLQRRGLISRHHTIGLITVVPKANGYEKLLQKYKSLLSPFTYAEPVSHNATHTIKTTGPRVHAQPRRLHPNKLRVAKDVFDNMLKLGIIRPSSSPYVTPLHMVPKGDAHSWRPCGDYRLLKAQTSPNKYPIPHIKDFALSLEGATVLTKLDLRKAFYQIPIEKADIPKTAAAQSKKTTPVTSSEETLPSHPKKTKPMKEAAPSTYSQNSPPNHELLSRPLLSKRSLPPLPPIPQPLSIDPSPLRQNFTPCPSPSPSPLKPPLNTPEMPPPMKLTSVRHPEIIRGNYSRLTEDDLSVFRNILTTNRCVSDPADVEPYNVDWMKSYRGMSRLVLLPKTTKEVSQLLSYCNERHLAVVPQGGNTGLVGGSVPVFDEIIISTRLMNEIISVDDVSGILVCEAGCILEQLDKYLEEHQLTMPLDLGAKGSCHIGGNIATNAGGIRFLRYGSLHGSVLGLEVVLANGEILDCLTRLRKDNTGYDLKQLFIGSEGTLGFITKAAIACPQKPSSVNVALVGCQSFMDVLDIFKTTKRKLAEILSAFEFLDTESMNSVTDNLKLTRPISKCPFYVLMETFGSNETHDEEKLNNLIEELTTKGLVQDGTIAADITQIKHLWSLRERVAESVTKNGSYCYKYDLSLKLSGFYDLVLEVRKRVSHIPNTVVMGYGHVGDSNIHVNVASPKYDPYLLSLLEPFIFDYVATVSGSVSAEHGIGIHKPMYLHHSKSSSAINLMKLMKQTLDSRAILNPYKIFLS</sequence>
<dbReference type="Gene3D" id="3.30.43.10">
    <property type="entry name" value="Uridine Diphospho-n-acetylenolpyruvylglucosamine Reductase, domain 2"/>
    <property type="match status" value="1"/>
</dbReference>
<dbReference type="GO" id="GO:0071949">
    <property type="term" value="F:FAD binding"/>
    <property type="evidence" value="ECO:0007669"/>
    <property type="project" value="InterPro"/>
</dbReference>
<dbReference type="Gene3D" id="2.40.70.10">
    <property type="entry name" value="Acid Proteases"/>
    <property type="match status" value="1"/>
</dbReference>
<dbReference type="InterPro" id="IPR043502">
    <property type="entry name" value="DNA/RNA_pol_sf"/>
</dbReference>
<dbReference type="FunFam" id="3.30.70.2190:FF:000001">
    <property type="entry name" value="D-2-hydroxyglutarate dehydrogenase mitochondrial"/>
    <property type="match status" value="1"/>
</dbReference>
<keyword evidence="5" id="KW-0479">Metal-binding</keyword>
<evidence type="ECO:0000256" key="2">
    <source>
        <dbReference type="ARBA" id="ARBA00004173"/>
    </source>
</evidence>
<evidence type="ECO:0000256" key="11">
    <source>
        <dbReference type="ARBA" id="ARBA00023128"/>
    </source>
</evidence>
<comment type="cofactor">
    <cofactor evidence="1">
        <name>FAD</name>
        <dbReference type="ChEBI" id="CHEBI:57692"/>
    </cofactor>
</comment>
<dbReference type="FunFam" id="1.10.45.10:FF:000001">
    <property type="entry name" value="D-lactate dehydrogenase mitochondrial"/>
    <property type="match status" value="1"/>
</dbReference>
<dbReference type="Gene3D" id="1.10.45.10">
    <property type="entry name" value="Vanillyl-alcohol Oxidase, Chain A, domain 4"/>
    <property type="match status" value="1"/>
</dbReference>
<keyword evidence="8" id="KW-0862">Zinc</keyword>
<evidence type="ECO:0000256" key="7">
    <source>
        <dbReference type="ARBA" id="ARBA00022827"/>
    </source>
</evidence>
<evidence type="ECO:0000313" key="19">
    <source>
        <dbReference type="EMBL" id="CAE1169042.1"/>
    </source>
</evidence>
<evidence type="ECO:0000256" key="5">
    <source>
        <dbReference type="ARBA" id="ARBA00022723"/>
    </source>
</evidence>
<dbReference type="InterPro" id="IPR000477">
    <property type="entry name" value="RT_dom"/>
</dbReference>
<dbReference type="Gene3D" id="3.30.70.2740">
    <property type="match status" value="1"/>
</dbReference>
<evidence type="ECO:0000259" key="18">
    <source>
        <dbReference type="PROSITE" id="PS51387"/>
    </source>
</evidence>
<evidence type="ECO:0000256" key="15">
    <source>
        <dbReference type="ARBA" id="ARBA00049267"/>
    </source>
</evidence>
<dbReference type="SUPFAM" id="SSF56672">
    <property type="entry name" value="DNA/RNA polymerases"/>
    <property type="match status" value="1"/>
</dbReference>
<dbReference type="InterPro" id="IPR016164">
    <property type="entry name" value="FAD-linked_Oxase-like_C"/>
</dbReference>
<evidence type="ECO:0000256" key="10">
    <source>
        <dbReference type="ARBA" id="ARBA00023002"/>
    </source>
</evidence>
<dbReference type="GO" id="GO:0006508">
    <property type="term" value="P:proteolysis"/>
    <property type="evidence" value="ECO:0007669"/>
    <property type="project" value="InterPro"/>
</dbReference>
<dbReference type="InterPro" id="IPR016167">
    <property type="entry name" value="FAD-bd_PCMH_sub1"/>
</dbReference>
<evidence type="ECO:0000313" key="20">
    <source>
        <dbReference type="Proteomes" id="UP000597762"/>
    </source>
</evidence>
<keyword evidence="6" id="KW-0378">Hydrolase</keyword>
<evidence type="ECO:0000256" key="16">
    <source>
        <dbReference type="SAM" id="MobiDB-lite"/>
    </source>
</evidence>
<dbReference type="GO" id="GO:0004190">
    <property type="term" value="F:aspartic-type endopeptidase activity"/>
    <property type="evidence" value="ECO:0007669"/>
    <property type="project" value="InterPro"/>
</dbReference>
<evidence type="ECO:0000256" key="4">
    <source>
        <dbReference type="ARBA" id="ARBA00022630"/>
    </source>
</evidence>
<dbReference type="AlphaFoldDB" id="A0A812B3T4"/>
<evidence type="ECO:0000256" key="13">
    <source>
        <dbReference type="ARBA" id="ARBA00039639"/>
    </source>
</evidence>
<dbReference type="GO" id="GO:0006108">
    <property type="term" value="P:malate metabolic process"/>
    <property type="evidence" value="ECO:0007669"/>
    <property type="project" value="UniProtKB-ARBA"/>
</dbReference>
<feature type="domain" description="Peptidase A2" evidence="17">
    <location>
        <begin position="175"/>
        <end position="251"/>
    </location>
</feature>
<dbReference type="FunFam" id="3.30.43.10:FF:000002">
    <property type="entry name" value="D-2-hydroxyglutarate dehydrogenase, mitochondrial"/>
    <property type="match status" value="1"/>
</dbReference>
<dbReference type="OrthoDB" id="5332616at2759"/>
<dbReference type="InterPro" id="IPR001995">
    <property type="entry name" value="Peptidase_A2_cat"/>
</dbReference>
<feature type="compositionally biased region" description="Pro residues" evidence="16">
    <location>
        <begin position="521"/>
        <end position="539"/>
    </location>
</feature>
<evidence type="ECO:0000256" key="14">
    <source>
        <dbReference type="ARBA" id="ARBA00045410"/>
    </source>
</evidence>
<dbReference type="Gene3D" id="3.10.10.10">
    <property type="entry name" value="HIV Type 1 Reverse Transcriptase, subunit A, domain 1"/>
    <property type="match status" value="1"/>
</dbReference>
<comment type="subcellular location">
    <subcellularLocation>
        <location evidence="2">Mitochondrion</location>
    </subcellularLocation>
</comment>
<dbReference type="EC" id="1.1.99.39" evidence="12"/>
<dbReference type="PANTHER" id="PTHR43716">
    <property type="entry name" value="D-2-HYDROXYGLUTARATE DEHYDROGENASE, MITOCHONDRIAL"/>
    <property type="match status" value="1"/>
</dbReference>
<evidence type="ECO:0000256" key="1">
    <source>
        <dbReference type="ARBA" id="ARBA00001974"/>
    </source>
</evidence>
<dbReference type="Gene3D" id="3.30.465.10">
    <property type="match status" value="1"/>
</dbReference>
<dbReference type="InterPro" id="IPR021109">
    <property type="entry name" value="Peptidase_aspartic_dom_sf"/>
</dbReference>
<dbReference type="Pfam" id="PF02913">
    <property type="entry name" value="FAD-oxidase_C"/>
    <property type="match status" value="1"/>
</dbReference>
<evidence type="ECO:0000256" key="3">
    <source>
        <dbReference type="ARBA" id="ARBA00008000"/>
    </source>
</evidence>
<dbReference type="GO" id="GO:0051990">
    <property type="term" value="F:(R)-2-hydroxyglutarate dehydrogenase activity"/>
    <property type="evidence" value="ECO:0007669"/>
    <property type="project" value="UniProtKB-EC"/>
</dbReference>
<dbReference type="PANTHER" id="PTHR43716:SF1">
    <property type="entry name" value="D-2-HYDROXYGLUTARATE DEHYDROGENASE, MITOCHONDRIAL"/>
    <property type="match status" value="1"/>
</dbReference>
<keyword evidence="10 19" id="KW-0560">Oxidoreductase</keyword>
<name>A0A812B3T4_ACAPH</name>
<dbReference type="GO" id="GO:0005739">
    <property type="term" value="C:mitochondrion"/>
    <property type="evidence" value="ECO:0007669"/>
    <property type="project" value="UniProtKB-SubCell"/>
</dbReference>
<keyword evidence="7" id="KW-0274">FAD</keyword>
<dbReference type="SUPFAM" id="SSF55103">
    <property type="entry name" value="FAD-linked oxidases, C-terminal domain"/>
    <property type="match status" value="1"/>
</dbReference>
<dbReference type="InterPro" id="IPR051264">
    <property type="entry name" value="FAD-oxidored/transferase_4"/>
</dbReference>
<evidence type="ECO:0000256" key="12">
    <source>
        <dbReference type="ARBA" id="ARBA00039003"/>
    </source>
</evidence>
<evidence type="ECO:0000256" key="8">
    <source>
        <dbReference type="ARBA" id="ARBA00022833"/>
    </source>
</evidence>
<dbReference type="SUPFAM" id="SSF56176">
    <property type="entry name" value="FAD-binding/transporter-associated domain-like"/>
    <property type="match status" value="1"/>
</dbReference>
<organism evidence="19 20">
    <name type="scientific">Acanthosepion pharaonis</name>
    <name type="common">Pharaoh cuttlefish</name>
    <name type="synonym">Sepia pharaonis</name>
    <dbReference type="NCBI Taxonomy" id="158019"/>
    <lineage>
        <taxon>Eukaryota</taxon>
        <taxon>Metazoa</taxon>
        <taxon>Spiralia</taxon>
        <taxon>Lophotrochozoa</taxon>
        <taxon>Mollusca</taxon>
        <taxon>Cephalopoda</taxon>
        <taxon>Coleoidea</taxon>
        <taxon>Decapodiformes</taxon>
        <taxon>Sepiida</taxon>
        <taxon>Sepiina</taxon>
        <taxon>Sepiidae</taxon>
        <taxon>Acanthosepion</taxon>
    </lineage>
</organism>
<dbReference type="GO" id="GO:0046872">
    <property type="term" value="F:metal ion binding"/>
    <property type="evidence" value="ECO:0007669"/>
    <property type="project" value="UniProtKB-KW"/>
</dbReference>
<comment type="similarity">
    <text evidence="3">Belongs to the FAD-binding oxidoreductase/transferase type 4 family.</text>
</comment>
<feature type="compositionally biased region" description="Polar residues" evidence="16">
    <location>
        <begin position="442"/>
        <end position="457"/>
    </location>
</feature>
<reference evidence="19" key="1">
    <citation type="submission" date="2021-01" db="EMBL/GenBank/DDBJ databases">
        <authorList>
            <person name="Li R."/>
            <person name="Bekaert M."/>
        </authorList>
    </citation>
    <scope>NUCLEOTIDE SEQUENCE</scope>
    <source>
        <strain evidence="19">Farmed</strain>
    </source>
</reference>
<dbReference type="PROSITE" id="PS51387">
    <property type="entry name" value="FAD_PCMH"/>
    <property type="match status" value="1"/>
</dbReference>
<dbReference type="Gene3D" id="3.30.70.2190">
    <property type="match status" value="1"/>
</dbReference>
<evidence type="ECO:0000256" key="9">
    <source>
        <dbReference type="ARBA" id="ARBA00022946"/>
    </source>
</evidence>
<keyword evidence="4" id="KW-0285">Flavoprotein</keyword>
<feature type="region of interest" description="Disordered" evidence="16">
    <location>
        <begin position="440"/>
        <end position="539"/>
    </location>
</feature>